<feature type="domain" description="PIN like" evidence="2">
    <location>
        <begin position="25"/>
        <end position="246"/>
    </location>
</feature>
<feature type="region of interest" description="Disordered" evidence="1">
    <location>
        <begin position="405"/>
        <end position="447"/>
    </location>
</feature>
<organism evidence="3 4">
    <name type="scientific">Mycobacteroides abscessus</name>
    <dbReference type="NCBI Taxonomy" id="36809"/>
    <lineage>
        <taxon>Bacteria</taxon>
        <taxon>Bacillati</taxon>
        <taxon>Actinomycetota</taxon>
        <taxon>Actinomycetes</taxon>
        <taxon>Mycobacteriales</taxon>
        <taxon>Mycobacteriaceae</taxon>
        <taxon>Mycobacteroides</taxon>
    </lineage>
</organism>
<dbReference type="AlphaFoldDB" id="A0ABD7HJ31"/>
<name>A0ABD7HJ31_9MYCO</name>
<dbReference type="Pfam" id="PF18476">
    <property type="entry name" value="PIN_8"/>
    <property type="match status" value="1"/>
</dbReference>
<dbReference type="Proteomes" id="UP000284557">
    <property type="component" value="Unassembled WGS sequence"/>
</dbReference>
<reference evidence="3 4" key="1">
    <citation type="submission" date="2018-08" db="EMBL/GenBank/DDBJ databases">
        <title>Linezolid Resistance in Mycobacterium abscessus: MIC Distribution and Comprehensive Investigation of Resistance Mechanisms.</title>
        <authorList>
            <person name="Ye M."/>
            <person name="Xu L."/>
            <person name="Zou Y."/>
            <person name="Li B."/>
            <person name="Guo Q."/>
            <person name="Zhang Y."/>
            <person name="Zhan M."/>
            <person name="Xu B."/>
            <person name="Yu F."/>
            <person name="Zhang Z."/>
            <person name="Chu H."/>
        </authorList>
    </citation>
    <scope>NUCLEOTIDE SEQUENCE [LARGE SCALE GENOMIC DNA]</scope>
    <source>
        <strain evidence="3 4">G143</strain>
    </source>
</reference>
<accession>A0ABD7HJ31</accession>
<evidence type="ECO:0000256" key="1">
    <source>
        <dbReference type="SAM" id="MobiDB-lite"/>
    </source>
</evidence>
<sequence length="447" mass="50625">MRDAFREWYQPDDNDVEQIVATGTIALDANVLLDLYRVGARRREEIFGAFRAIGDRLWVPYQAVLEYHTNRLKVIADTQTHFDKVFTEVEAAAAKALSSALKSIRDPAVRKQIQETFDVNMRRLESAHSALKDSHVLDLSQTRTGDPVRAALEIILTGDRLGKRPTDTELAERRQEAGKRINDKRPPGFQDADNKTDPCGDYLVWSELLAHARSADRSILFVTNDSKKDDWFLVLNGMTMGPLPTLVAEMAAASPNHAYHQVSLDGLLALANKYLGATVTDETIQTVRDVTLERQRNEIRVRIKRRAANEAYARDGRKRRTFFEHKYAPLLSELMEGSPRLQKDVLDILQTSHTSEEAEEQLTQLLYSIISSPSTGDSSLKFLRNRFSHSELDDLLRHAQDIESLDPRSRQNLPDVHASHSQGEHVVADELTEPDPNKNQPLESRDN</sequence>
<dbReference type="InterPro" id="IPR041578">
    <property type="entry name" value="PIN_8"/>
</dbReference>
<proteinExistence type="predicted"/>
<feature type="region of interest" description="Disordered" evidence="1">
    <location>
        <begin position="174"/>
        <end position="195"/>
    </location>
</feature>
<evidence type="ECO:0000313" key="4">
    <source>
        <dbReference type="Proteomes" id="UP000284557"/>
    </source>
</evidence>
<feature type="compositionally biased region" description="Polar residues" evidence="1">
    <location>
        <begin position="437"/>
        <end position="447"/>
    </location>
</feature>
<gene>
    <name evidence="3" type="ORF">D2E76_22220</name>
</gene>
<evidence type="ECO:0000313" key="3">
    <source>
        <dbReference type="EMBL" id="RIT32884.1"/>
    </source>
</evidence>
<evidence type="ECO:0000259" key="2">
    <source>
        <dbReference type="Pfam" id="PF18476"/>
    </source>
</evidence>
<comment type="caution">
    <text evidence="3">The sequence shown here is derived from an EMBL/GenBank/DDBJ whole genome shotgun (WGS) entry which is preliminary data.</text>
</comment>
<dbReference type="EMBL" id="QXBN01000021">
    <property type="protein sequence ID" value="RIT32884.1"/>
    <property type="molecule type" value="Genomic_DNA"/>
</dbReference>
<dbReference type="RefSeq" id="WP_100475983.1">
    <property type="nucleotide sequence ID" value="NZ_JAMLCA010000003.1"/>
</dbReference>
<protein>
    <recommendedName>
        <fullName evidence="2">PIN like domain-containing protein</fullName>
    </recommendedName>
</protein>